<dbReference type="SMART" id="SM00042">
    <property type="entry name" value="CUB"/>
    <property type="match status" value="1"/>
</dbReference>
<dbReference type="PROSITE" id="PS50287">
    <property type="entry name" value="SRCR_2"/>
    <property type="match status" value="1"/>
</dbReference>
<dbReference type="FunFam" id="2.60.120.290:FF:000004">
    <property type="entry name" value="Metalloendopeptidase"/>
    <property type="match status" value="1"/>
</dbReference>
<name>A0A9X9Q286_GULGU</name>
<evidence type="ECO:0000256" key="6">
    <source>
        <dbReference type="PROSITE-ProRule" id="PRU00059"/>
    </source>
</evidence>
<evidence type="ECO:0000256" key="4">
    <source>
        <dbReference type="ARBA" id="ARBA00023157"/>
    </source>
</evidence>
<comment type="caution">
    <text evidence="10">The sequence shown here is derived from an EMBL/GenBank/DDBJ whole genome shotgun (WGS) entry which is preliminary data.</text>
</comment>
<dbReference type="PANTHER" id="PTHR47653:SF1">
    <property type="entry name" value="DELETED IN MALIGNANT BRAIN TUMORS 1 PROTEIN"/>
    <property type="match status" value="1"/>
</dbReference>
<dbReference type="AlphaFoldDB" id="A0A9X9Q286"/>
<dbReference type="Gene3D" id="2.60.120.290">
    <property type="entry name" value="Spermadhesin, CUB domain"/>
    <property type="match status" value="1"/>
</dbReference>
<comment type="similarity">
    <text evidence="1">Belongs to the DMBT1 family.</text>
</comment>
<dbReference type="GO" id="GO:0016020">
    <property type="term" value="C:membrane"/>
    <property type="evidence" value="ECO:0007669"/>
    <property type="project" value="InterPro"/>
</dbReference>
<feature type="disulfide bond" evidence="7">
    <location>
        <begin position="59"/>
        <end position="123"/>
    </location>
</feature>
<dbReference type="SMART" id="SM00202">
    <property type="entry name" value="SR"/>
    <property type="match status" value="1"/>
</dbReference>
<dbReference type="PANTHER" id="PTHR47653">
    <property type="entry name" value="PROTEIN BARK BEETLE"/>
    <property type="match status" value="1"/>
</dbReference>
<reference evidence="10 11" key="1">
    <citation type="submission" date="2018-10" db="EMBL/GenBank/DDBJ databases">
        <authorList>
            <person name="Ekblom R."/>
            <person name="Jareborg N."/>
        </authorList>
    </citation>
    <scope>NUCLEOTIDE SEQUENCE [LARGE SCALE GENOMIC DNA]</scope>
    <source>
        <tissue evidence="10">Muscle</tissue>
    </source>
</reference>
<feature type="domain" description="CUB" evidence="8">
    <location>
        <begin position="160"/>
        <end position="271"/>
    </location>
</feature>
<evidence type="ECO:0000256" key="7">
    <source>
        <dbReference type="PROSITE-ProRule" id="PRU00196"/>
    </source>
</evidence>
<dbReference type="PROSITE" id="PS00420">
    <property type="entry name" value="SRCR_1"/>
    <property type="match status" value="1"/>
</dbReference>
<dbReference type="Pfam" id="PF00431">
    <property type="entry name" value="CUB"/>
    <property type="match status" value="1"/>
</dbReference>
<evidence type="ECO:0000259" key="8">
    <source>
        <dbReference type="PROSITE" id="PS01180"/>
    </source>
</evidence>
<dbReference type="InterPro" id="IPR001190">
    <property type="entry name" value="SRCR"/>
</dbReference>
<gene>
    <name evidence="10" type="ORF">BN2614_LOCUS4</name>
</gene>
<dbReference type="InterPro" id="IPR053243">
    <property type="entry name" value="SJ_maturation_regulator"/>
</dbReference>
<dbReference type="GO" id="GO:0045217">
    <property type="term" value="P:cell-cell junction maintenance"/>
    <property type="evidence" value="ECO:0007669"/>
    <property type="project" value="TreeGrafter"/>
</dbReference>
<feature type="domain" description="SRCR" evidence="9">
    <location>
        <begin position="34"/>
        <end position="134"/>
    </location>
</feature>
<comment type="caution">
    <text evidence="6">Lacks conserved residue(s) required for the propagation of feature annotation.</text>
</comment>
<organism evidence="10 11">
    <name type="scientific">Gulo gulo</name>
    <name type="common">Wolverine</name>
    <name type="synonym">Gluton</name>
    <dbReference type="NCBI Taxonomy" id="48420"/>
    <lineage>
        <taxon>Eukaryota</taxon>
        <taxon>Metazoa</taxon>
        <taxon>Chordata</taxon>
        <taxon>Craniata</taxon>
        <taxon>Vertebrata</taxon>
        <taxon>Euteleostomi</taxon>
        <taxon>Mammalia</taxon>
        <taxon>Eutheria</taxon>
        <taxon>Laurasiatheria</taxon>
        <taxon>Carnivora</taxon>
        <taxon>Caniformia</taxon>
        <taxon>Musteloidea</taxon>
        <taxon>Mustelidae</taxon>
        <taxon>Guloninae</taxon>
        <taxon>Gulo</taxon>
    </lineage>
</organism>
<evidence type="ECO:0000313" key="11">
    <source>
        <dbReference type="Proteomes" id="UP000269945"/>
    </source>
</evidence>
<evidence type="ECO:0000256" key="5">
    <source>
        <dbReference type="ARBA" id="ARBA00023180"/>
    </source>
</evidence>
<evidence type="ECO:0000256" key="2">
    <source>
        <dbReference type="ARBA" id="ARBA00022729"/>
    </source>
</evidence>
<dbReference type="Proteomes" id="UP000269945">
    <property type="component" value="Unassembled WGS sequence"/>
</dbReference>
<dbReference type="SUPFAM" id="SSF56487">
    <property type="entry name" value="SRCR-like"/>
    <property type="match status" value="1"/>
</dbReference>
<dbReference type="PRINTS" id="PR00258">
    <property type="entry name" value="SPERACTRCPTR"/>
</dbReference>
<keyword evidence="2" id="KW-0732">Signal</keyword>
<evidence type="ECO:0000256" key="3">
    <source>
        <dbReference type="ARBA" id="ARBA00022737"/>
    </source>
</evidence>
<keyword evidence="11" id="KW-1185">Reference proteome</keyword>
<feature type="disulfide bond" evidence="7">
    <location>
        <begin position="103"/>
        <end position="113"/>
    </location>
</feature>
<sequence length="484" mass="52843">MTVVFRSDAMITNTGFYALYNAIQQDERENGASLRLVNGSHRCEGRVEVFYNGTWGTLCDDSWDLTDVRVVCQQLGCGEALSAPAQSYFDGGTGHIMLDDIQCTGNEAKVWQCTHNGWFSHNCGHHEDASAICSGVDGNPKVGPKDSTGDGPAADENFHCGGLLTNNSGSFSSPWYPKKYPINVVCAWDIHVDARAHVKLTFEVVKLENFYGCPYDFIEVFDGPQSESFSLGRFCSGTTPTFTSSSNRLTVVFHSDAIVTNMGFYASYESIVQDEINTAQGAGQGSHLTLPWSLFHSTHMCRLYTCFRCCPPRVATTRIWPSGWPAAATSARAAWSCTTMALGGQCVMTAGTCVMPRWCVGSCPVAGRCWPPAGHISAKAWAPLPWMTWSVWGQKPGCGSACTVAGSPTTVATTKMPASSVQPLCLTQHHQLLQVTQFQHLSRSRQKFPHQRVLQLLGVQGSLLQLLGNSRVSSIQQFQHQPQK</sequence>
<dbReference type="FunFam" id="3.10.250.10:FF:000003">
    <property type="entry name" value="Deleted in malignant brain tumors 1"/>
    <property type="match status" value="1"/>
</dbReference>
<dbReference type="PROSITE" id="PS01180">
    <property type="entry name" value="CUB"/>
    <property type="match status" value="1"/>
</dbReference>
<keyword evidence="3" id="KW-0677">Repeat</keyword>
<evidence type="ECO:0000259" key="9">
    <source>
        <dbReference type="PROSITE" id="PS50287"/>
    </source>
</evidence>
<feature type="disulfide bond" evidence="7">
    <location>
        <begin position="72"/>
        <end position="133"/>
    </location>
</feature>
<evidence type="ECO:0000313" key="10">
    <source>
        <dbReference type="EMBL" id="VCW97712.1"/>
    </source>
</evidence>
<dbReference type="InterPro" id="IPR000859">
    <property type="entry name" value="CUB_dom"/>
</dbReference>
<dbReference type="Gene3D" id="3.10.250.10">
    <property type="entry name" value="SRCR-like domain"/>
    <property type="match status" value="1"/>
</dbReference>
<accession>A0A9X9Q286</accession>
<dbReference type="SUPFAM" id="SSF49854">
    <property type="entry name" value="Spermadhesin, CUB domain"/>
    <property type="match status" value="1"/>
</dbReference>
<keyword evidence="5" id="KW-0325">Glycoprotein</keyword>
<dbReference type="Pfam" id="PF00530">
    <property type="entry name" value="SRCR"/>
    <property type="match status" value="1"/>
</dbReference>
<dbReference type="CDD" id="cd00041">
    <property type="entry name" value="CUB"/>
    <property type="match status" value="1"/>
</dbReference>
<evidence type="ECO:0008006" key="12">
    <source>
        <dbReference type="Google" id="ProtNLM"/>
    </source>
</evidence>
<protein>
    <recommendedName>
        <fullName evidence="12">Deleted in malignant brain tumors 1 protein</fullName>
    </recommendedName>
</protein>
<evidence type="ECO:0000256" key="1">
    <source>
        <dbReference type="ARBA" id="ARBA00009931"/>
    </source>
</evidence>
<dbReference type="EMBL" id="CYRY02022796">
    <property type="protein sequence ID" value="VCW97712.1"/>
    <property type="molecule type" value="Genomic_DNA"/>
</dbReference>
<keyword evidence="4 7" id="KW-1015">Disulfide bond</keyword>
<dbReference type="InterPro" id="IPR036772">
    <property type="entry name" value="SRCR-like_dom_sf"/>
</dbReference>
<dbReference type="InterPro" id="IPR035914">
    <property type="entry name" value="Sperma_CUB_dom_sf"/>
</dbReference>
<proteinExistence type="inferred from homology"/>